<dbReference type="RefSeq" id="WP_072402034.1">
    <property type="nucleotide sequence ID" value="NZ_FPKV01000002.1"/>
</dbReference>
<feature type="transmembrane region" description="Helical" evidence="2">
    <location>
        <begin position="12"/>
        <end position="32"/>
    </location>
</feature>
<keyword evidence="2" id="KW-0812">Transmembrane</keyword>
<gene>
    <name evidence="3" type="ORF">SAMN05428642_102871</name>
</gene>
<evidence type="ECO:0000313" key="3">
    <source>
        <dbReference type="EMBL" id="SFZ92673.1"/>
    </source>
</evidence>
<name>A0A1K2IJQ6_9FLAO</name>
<protein>
    <submittedName>
        <fullName evidence="3">DNA uptake protein ComE</fullName>
    </submittedName>
</protein>
<keyword evidence="2" id="KW-0472">Membrane</keyword>
<proteinExistence type="predicted"/>
<dbReference type="OrthoDB" id="981124at2"/>
<dbReference type="PANTHER" id="PTHR21180:SF32">
    <property type="entry name" value="ENDONUCLEASE_EXONUCLEASE_PHOSPHATASE FAMILY DOMAIN-CONTAINING PROTEIN 1"/>
    <property type="match status" value="1"/>
</dbReference>
<reference evidence="3 4" key="1">
    <citation type="submission" date="2016-10" db="EMBL/GenBank/DDBJ databases">
        <authorList>
            <person name="de Groot N.N."/>
        </authorList>
    </citation>
    <scope>NUCLEOTIDE SEQUENCE [LARGE SCALE GENOMIC DNA]</scope>
    <source>
        <strain evidence="3 4">DSM 18180</strain>
    </source>
</reference>
<evidence type="ECO:0000256" key="2">
    <source>
        <dbReference type="SAM" id="Phobius"/>
    </source>
</evidence>
<keyword evidence="4" id="KW-1185">Reference proteome</keyword>
<organism evidence="3 4">
    <name type="scientific">Flaviramulus basaltis</name>
    <dbReference type="NCBI Taxonomy" id="369401"/>
    <lineage>
        <taxon>Bacteria</taxon>
        <taxon>Pseudomonadati</taxon>
        <taxon>Bacteroidota</taxon>
        <taxon>Flavobacteriia</taxon>
        <taxon>Flavobacteriales</taxon>
        <taxon>Flavobacteriaceae</taxon>
        <taxon>Flaviramulus</taxon>
    </lineage>
</organism>
<dbReference type="GO" id="GO:0015627">
    <property type="term" value="C:type II protein secretion system complex"/>
    <property type="evidence" value="ECO:0007669"/>
    <property type="project" value="TreeGrafter"/>
</dbReference>
<keyword evidence="2" id="KW-1133">Transmembrane helix</keyword>
<feature type="compositionally biased region" description="Low complexity" evidence="1">
    <location>
        <begin position="141"/>
        <end position="156"/>
    </location>
</feature>
<dbReference type="Proteomes" id="UP000182544">
    <property type="component" value="Unassembled WGS sequence"/>
</dbReference>
<dbReference type="STRING" id="369401.SAMN05428642_102871"/>
<dbReference type="Pfam" id="PF12836">
    <property type="entry name" value="HHH_3"/>
    <property type="match status" value="2"/>
</dbReference>
<dbReference type="InterPro" id="IPR010994">
    <property type="entry name" value="RuvA_2-like"/>
</dbReference>
<dbReference type="AlphaFoldDB" id="A0A1K2IJQ6"/>
<evidence type="ECO:0000256" key="1">
    <source>
        <dbReference type="SAM" id="MobiDB-lite"/>
    </source>
</evidence>
<feature type="region of interest" description="Disordered" evidence="1">
    <location>
        <begin position="139"/>
        <end position="158"/>
    </location>
</feature>
<dbReference type="EMBL" id="FPKV01000002">
    <property type="protein sequence ID" value="SFZ92673.1"/>
    <property type="molecule type" value="Genomic_DNA"/>
</dbReference>
<evidence type="ECO:0000313" key="4">
    <source>
        <dbReference type="Proteomes" id="UP000182544"/>
    </source>
</evidence>
<dbReference type="SUPFAM" id="SSF47781">
    <property type="entry name" value="RuvA domain 2-like"/>
    <property type="match status" value="3"/>
</dbReference>
<dbReference type="InterPro" id="IPR051675">
    <property type="entry name" value="Endo/Exo/Phosphatase_dom_1"/>
</dbReference>
<dbReference type="Gene3D" id="1.10.150.320">
    <property type="entry name" value="Photosystem II 12 kDa extrinsic protein"/>
    <property type="match status" value="2"/>
</dbReference>
<dbReference type="GO" id="GO:0015628">
    <property type="term" value="P:protein secretion by the type II secretion system"/>
    <property type="evidence" value="ECO:0007669"/>
    <property type="project" value="TreeGrafter"/>
</dbReference>
<accession>A0A1K2IJQ6</accession>
<sequence>MKSHFTFTKQQRNGIFLLVFIIIILQCVYFFVDFTSSDIEVDKEELSKFQKDIDSLKLVKLEASKPKTFPFNPNYISDYKGSTLGMTNEEIDRLLAYRKQNKWINSIKQFQEVTQISDSLLDKISPYFKFPEWLNNSEPKNSNSTYNNNNNNNNNSKSFVQKQDLNTATVKELQKINGIGKYYSERIIKFRNTFKGGFIADVQLQDVYGLTPEVIEKITQQFTVKTPRVIQKLNLNKITIDELVTIQHIDYNLAHEIIEQRQLKEGFKSINELTKVKDFPINKIEIIKLYLFLEKENR</sequence>
<dbReference type="PANTHER" id="PTHR21180">
    <property type="entry name" value="ENDONUCLEASE/EXONUCLEASE/PHOSPHATASE FAMILY DOMAIN-CONTAINING PROTEIN 1"/>
    <property type="match status" value="1"/>
</dbReference>